<comment type="function">
    <text evidence="3">Required for a late step of 50S ribosomal subunit assembly. Has GTPase activity.</text>
</comment>
<feature type="coiled-coil region" evidence="5">
    <location>
        <begin position="275"/>
        <end position="307"/>
    </location>
</feature>
<gene>
    <name evidence="7" type="ordered locus">Q7C_1601</name>
</gene>
<dbReference type="InterPro" id="IPR023179">
    <property type="entry name" value="GTP-bd_ortho_bundle_sf"/>
</dbReference>
<dbReference type="HOGENOM" id="CLU_011106_1_0_6"/>
<name>I1YIK7_METFJ</name>
<dbReference type="eggNOG" id="COG1161">
    <property type="taxonomic scope" value="Bacteria"/>
</dbReference>
<dbReference type="InterPro" id="IPR016478">
    <property type="entry name" value="GTPase_MTG1"/>
</dbReference>
<dbReference type="InterPro" id="IPR019991">
    <property type="entry name" value="GTP-bd_ribosome_bgen"/>
</dbReference>
<organism evidence="7 8">
    <name type="scientific">Methylophaga frappieri (strain ATCC BAA-2434 / DSM 25690 / JAM7)</name>
    <dbReference type="NCBI Taxonomy" id="754477"/>
    <lineage>
        <taxon>Bacteria</taxon>
        <taxon>Pseudomonadati</taxon>
        <taxon>Pseudomonadota</taxon>
        <taxon>Gammaproteobacteria</taxon>
        <taxon>Thiotrichales</taxon>
        <taxon>Piscirickettsiaceae</taxon>
        <taxon>Methylophaga</taxon>
    </lineage>
</organism>
<feature type="binding site" evidence="4">
    <location>
        <begin position="58"/>
        <end position="61"/>
    </location>
    <ligand>
        <name>GTP</name>
        <dbReference type="ChEBI" id="CHEBI:37565"/>
    </ligand>
</feature>
<protein>
    <recommendedName>
        <fullName evidence="3">Ribosome biogenesis GTPase A</fullName>
    </recommendedName>
</protein>
<evidence type="ECO:0000313" key="7">
    <source>
        <dbReference type="EMBL" id="AFJ02750.1"/>
    </source>
</evidence>
<keyword evidence="8" id="KW-1185">Reference proteome</keyword>
<dbReference type="InterPro" id="IPR006073">
    <property type="entry name" value="GTP-bd"/>
</dbReference>
<dbReference type="FunFam" id="3.40.50.300:FF:000590">
    <property type="entry name" value="Ribosome biogenesis GTPase A"/>
    <property type="match status" value="1"/>
</dbReference>
<dbReference type="InterPro" id="IPR030378">
    <property type="entry name" value="G_CP_dom"/>
</dbReference>
<dbReference type="GO" id="GO:0003924">
    <property type="term" value="F:GTPase activity"/>
    <property type="evidence" value="ECO:0007669"/>
    <property type="project" value="TreeGrafter"/>
</dbReference>
<feature type="binding site" evidence="4">
    <location>
        <begin position="124"/>
        <end position="129"/>
    </location>
    <ligand>
        <name>GTP</name>
        <dbReference type="ChEBI" id="CHEBI:37565"/>
    </ligand>
</feature>
<proteinExistence type="inferred from homology"/>
<dbReference type="GO" id="GO:0005525">
    <property type="term" value="F:GTP binding"/>
    <property type="evidence" value="ECO:0007669"/>
    <property type="project" value="UniProtKB-KW"/>
</dbReference>
<evidence type="ECO:0000256" key="4">
    <source>
        <dbReference type="PIRSR" id="PIRSR006230-1"/>
    </source>
</evidence>
<evidence type="ECO:0000259" key="6">
    <source>
        <dbReference type="PROSITE" id="PS51721"/>
    </source>
</evidence>
<feature type="domain" description="CP-type G" evidence="6">
    <location>
        <begin position="11"/>
        <end position="172"/>
    </location>
</feature>
<dbReference type="InterPro" id="IPR027417">
    <property type="entry name" value="P-loop_NTPase"/>
</dbReference>
<dbReference type="PROSITE" id="PS51721">
    <property type="entry name" value="G_CP"/>
    <property type="match status" value="1"/>
</dbReference>
<dbReference type="PRINTS" id="PR00326">
    <property type="entry name" value="GTP1OBG"/>
</dbReference>
<keyword evidence="2 3" id="KW-0342">GTP-binding</keyword>
<dbReference type="KEGG" id="mec:Q7C_1601"/>
<dbReference type="PANTHER" id="PTHR45782:SF4">
    <property type="entry name" value="MITOCHONDRIAL RIBOSOME-ASSOCIATED GTPASE 1"/>
    <property type="match status" value="1"/>
</dbReference>
<dbReference type="CDD" id="cd01856">
    <property type="entry name" value="YlqF"/>
    <property type="match status" value="1"/>
</dbReference>
<dbReference type="GO" id="GO:0006412">
    <property type="term" value="P:translation"/>
    <property type="evidence" value="ECO:0007669"/>
    <property type="project" value="TreeGrafter"/>
</dbReference>
<dbReference type="AlphaFoldDB" id="I1YIK7"/>
<comment type="subcellular location">
    <subcellularLocation>
        <location evidence="3">Cytoplasm</location>
    </subcellularLocation>
</comment>
<keyword evidence="5" id="KW-0175">Coiled coil</keyword>
<dbReference type="SUPFAM" id="SSF52540">
    <property type="entry name" value="P-loop containing nucleoside triphosphate hydrolases"/>
    <property type="match status" value="1"/>
</dbReference>
<dbReference type="STRING" id="754477.Q7C_1601"/>
<evidence type="ECO:0000256" key="3">
    <source>
        <dbReference type="PIRNR" id="PIRNR006230"/>
    </source>
</evidence>
<comment type="similarity">
    <text evidence="3">Belongs to the TRAFAC class YlqF/YawG GTPase family. MTG1 subfamily.</text>
</comment>
<dbReference type="Proteomes" id="UP000009145">
    <property type="component" value="Chromosome"/>
</dbReference>
<dbReference type="Gene3D" id="1.10.1580.10">
    <property type="match status" value="1"/>
</dbReference>
<keyword evidence="1 3" id="KW-0547">Nucleotide-binding</keyword>
<dbReference type="OrthoDB" id="9779790at2"/>
<reference evidence="7 8" key="1">
    <citation type="journal article" date="2012" name="J. Bacteriol.">
        <title>Complete genome sequences of Methylophaga sp. strain JAM1 and Methylophaga sp. strain JAM7.</title>
        <authorList>
            <person name="Villeneuve C."/>
            <person name="Martineau C."/>
            <person name="Mauffrey F."/>
            <person name="Villemur R."/>
        </authorList>
    </citation>
    <scope>NUCLEOTIDE SEQUENCE [LARGE SCALE GENOMIC DNA]</scope>
    <source>
        <strain evidence="7 8">JAM7</strain>
    </source>
</reference>
<dbReference type="PATRIC" id="fig|754477.3.peg.1579"/>
<feature type="binding site" evidence="4">
    <location>
        <position position="168"/>
    </location>
    <ligand>
        <name>GTP</name>
        <dbReference type="ChEBI" id="CHEBI:37565"/>
    </ligand>
</feature>
<evidence type="ECO:0000256" key="5">
    <source>
        <dbReference type="SAM" id="Coils"/>
    </source>
</evidence>
<dbReference type="Pfam" id="PF01926">
    <property type="entry name" value="MMR_HSR1"/>
    <property type="match status" value="1"/>
</dbReference>
<evidence type="ECO:0000256" key="2">
    <source>
        <dbReference type="ARBA" id="ARBA00023134"/>
    </source>
</evidence>
<sequence>MAIQWYPGHMYKAGQEIKKRLPEVDLVIEVLDARIPFSSANPLLERLGDGKPCLKILNKADLADPQLTQQWQTFLERDQGVKTLAITALQGDSRQLILQLAEKLVPAKSENSKKIQALIMGIPNVGKSTLINLLSGRAIAKTGNEPAITKMQQRIKVGDRLVLHDTPGMLWPNLENPGTGYRLAITGAIKETAFENIDIALYAVSYLRKTYPQALKQRFLLDTLSHDDLLLITAMAAKRGCLQRGGSADFDRISKLMLTELRAGKICPVTLETPEMMLEEQAQLVKIRAEKAEKKALRKQRRAAKVK</sequence>
<accession>I1YIK7</accession>
<dbReference type="RefSeq" id="WP_014704170.1">
    <property type="nucleotide sequence ID" value="NC_017856.1"/>
</dbReference>
<dbReference type="Gene3D" id="3.40.50.300">
    <property type="entry name" value="P-loop containing nucleotide triphosphate hydrolases"/>
    <property type="match status" value="1"/>
</dbReference>
<dbReference type="NCBIfam" id="TIGR03596">
    <property type="entry name" value="GTPase_YlqF"/>
    <property type="match status" value="1"/>
</dbReference>
<dbReference type="PIRSF" id="PIRSF006230">
    <property type="entry name" value="MG442"/>
    <property type="match status" value="1"/>
</dbReference>
<keyword evidence="3" id="KW-0963">Cytoplasm</keyword>
<evidence type="ECO:0000256" key="1">
    <source>
        <dbReference type="ARBA" id="ARBA00022741"/>
    </source>
</evidence>
<dbReference type="EMBL" id="CP003380">
    <property type="protein sequence ID" value="AFJ02750.1"/>
    <property type="molecule type" value="Genomic_DNA"/>
</dbReference>
<evidence type="ECO:0000313" key="8">
    <source>
        <dbReference type="Proteomes" id="UP000009145"/>
    </source>
</evidence>
<dbReference type="GO" id="GO:0005737">
    <property type="term" value="C:cytoplasm"/>
    <property type="evidence" value="ECO:0007669"/>
    <property type="project" value="UniProtKB-SubCell"/>
</dbReference>
<dbReference type="PANTHER" id="PTHR45782">
    <property type="entry name" value="MITOCHONDRIAL RIBOSOME-ASSOCIATED GTPASE 1"/>
    <property type="match status" value="1"/>
</dbReference>